<proteinExistence type="predicted"/>
<evidence type="ECO:0000256" key="1">
    <source>
        <dbReference type="SAM" id="MobiDB-lite"/>
    </source>
</evidence>
<evidence type="ECO:0000313" key="3">
    <source>
        <dbReference type="Proteomes" id="UP000198372"/>
    </source>
</evidence>
<sequence length="206" mass="22518">MSGHSSRSTTTATMYSHPFTLSQAIELESTLITQEMTRLKHSIQHLERSNQELVEYLQQEGPEDEFELSIKENEVTMHVPRRIEPSSSKANRAHRAGWGVKSLEKAGGVGEVTASADEGFLLSFFSWVCSATQRERIEILSQALKEQIGVNGSSGHYELPTSSKSHDPRSETTVASGEESSSTTDPSRGVVDAGTGPGDDEEGMYL</sequence>
<dbReference type="AlphaFoldDB" id="A0A238FK96"/>
<feature type="region of interest" description="Disordered" evidence="1">
    <location>
        <begin position="151"/>
        <end position="206"/>
    </location>
</feature>
<protein>
    <submittedName>
        <fullName evidence="2">BQ2448_6107 protein</fullName>
    </submittedName>
</protein>
<dbReference type="OrthoDB" id="548474at2759"/>
<feature type="compositionally biased region" description="Polar residues" evidence="1">
    <location>
        <begin position="171"/>
        <end position="186"/>
    </location>
</feature>
<dbReference type="Proteomes" id="UP000198372">
    <property type="component" value="Unassembled WGS sequence"/>
</dbReference>
<dbReference type="STRING" id="269621.A0A238FK96"/>
<gene>
    <name evidence="2" type="ORF">BQ2448_6107</name>
</gene>
<accession>A0A238FK96</accession>
<keyword evidence="3" id="KW-1185">Reference proteome</keyword>
<reference evidence="3" key="1">
    <citation type="submission" date="2016-09" db="EMBL/GenBank/DDBJ databases">
        <authorList>
            <person name="Jeantristanb JTB J.-T."/>
            <person name="Ricardo R."/>
        </authorList>
    </citation>
    <scope>NUCLEOTIDE SEQUENCE [LARGE SCALE GENOMIC DNA]</scope>
</reference>
<dbReference type="EMBL" id="FMSP01000019">
    <property type="protein sequence ID" value="SCV73677.1"/>
    <property type="molecule type" value="Genomic_DNA"/>
</dbReference>
<organism evidence="2 3">
    <name type="scientific">Microbotryum intermedium</name>
    <dbReference type="NCBI Taxonomy" id="269621"/>
    <lineage>
        <taxon>Eukaryota</taxon>
        <taxon>Fungi</taxon>
        <taxon>Dikarya</taxon>
        <taxon>Basidiomycota</taxon>
        <taxon>Pucciniomycotina</taxon>
        <taxon>Microbotryomycetes</taxon>
        <taxon>Microbotryales</taxon>
        <taxon>Microbotryaceae</taxon>
        <taxon>Microbotryum</taxon>
    </lineage>
</organism>
<evidence type="ECO:0000313" key="2">
    <source>
        <dbReference type="EMBL" id="SCV73677.1"/>
    </source>
</evidence>
<name>A0A238FK96_9BASI</name>